<feature type="compositionally biased region" description="Basic and acidic residues" evidence="10">
    <location>
        <begin position="1"/>
        <end position="12"/>
    </location>
</feature>
<keyword evidence="8 9" id="KW-0131">Cell cycle</keyword>
<dbReference type="Pfam" id="PF08478">
    <property type="entry name" value="POTRA_1"/>
    <property type="match status" value="1"/>
</dbReference>
<evidence type="ECO:0000256" key="10">
    <source>
        <dbReference type="SAM" id="MobiDB-lite"/>
    </source>
</evidence>
<sequence>MRDKAKPTEPRRGASRTVSVESKPGRRKRPSLVWLKHIPWPLILVVMVLSGFIYGSASLTRMFINYLDQPIQRVVISGDTNQLDVARLKETLLAIGQAGFVSTDMSELRAEAETFGWVDTVKIHRFWPYGIELTVNEHIPVARWGEHALLSSEGEVFQVADTAEFGVLPKLNADEGHELEMMATYRDLSRLLAPIDMSIESLTRSSRGAWQLVSRNKIQLNLGRDRVGQKVSKFVTVYKLALQDKVEQIERVDLRYTNGLAVAWKAQQQKI</sequence>
<comment type="subcellular location">
    <subcellularLocation>
        <location evidence="9">Cell inner membrane</location>
        <topology evidence="9">Single-pass type II membrane protein</topology>
    </subcellularLocation>
    <subcellularLocation>
        <location evidence="1">Membrane</location>
    </subcellularLocation>
    <text evidence="9">Localizes to the division septum.</text>
</comment>
<comment type="caution">
    <text evidence="12">The sequence shown here is derived from an EMBL/GenBank/DDBJ whole genome shotgun (WGS) entry which is preliminary data.</text>
</comment>
<dbReference type="Gene3D" id="3.40.50.11690">
    <property type="entry name" value="Cell division protein FtsQ/DivIB"/>
    <property type="match status" value="1"/>
</dbReference>
<keyword evidence="3 9" id="KW-0997">Cell inner membrane</keyword>
<keyword evidence="5 9" id="KW-0812">Transmembrane</keyword>
<protein>
    <recommendedName>
        <fullName evidence="9">Cell division protein FtsQ</fullName>
    </recommendedName>
</protein>
<evidence type="ECO:0000256" key="5">
    <source>
        <dbReference type="ARBA" id="ARBA00022692"/>
    </source>
</evidence>
<evidence type="ECO:0000256" key="9">
    <source>
        <dbReference type="HAMAP-Rule" id="MF_00911"/>
    </source>
</evidence>
<evidence type="ECO:0000256" key="2">
    <source>
        <dbReference type="ARBA" id="ARBA00022475"/>
    </source>
</evidence>
<dbReference type="EMBL" id="JBHRSZ010000010">
    <property type="protein sequence ID" value="MFC3153535.1"/>
    <property type="molecule type" value="Genomic_DNA"/>
</dbReference>
<keyword evidence="7 9" id="KW-0472">Membrane</keyword>
<evidence type="ECO:0000256" key="8">
    <source>
        <dbReference type="ARBA" id="ARBA00023306"/>
    </source>
</evidence>
<feature type="domain" description="POTRA" evidence="11">
    <location>
        <begin position="69"/>
        <end position="138"/>
    </location>
</feature>
<evidence type="ECO:0000256" key="1">
    <source>
        <dbReference type="ARBA" id="ARBA00004370"/>
    </source>
</evidence>
<feature type="region of interest" description="Disordered" evidence="10">
    <location>
        <begin position="1"/>
        <end position="24"/>
    </location>
</feature>
<evidence type="ECO:0000259" key="11">
    <source>
        <dbReference type="PROSITE" id="PS51779"/>
    </source>
</evidence>
<comment type="subunit">
    <text evidence="9">Part of a complex composed of FtsB, FtsL and FtsQ.</text>
</comment>
<keyword evidence="4 9" id="KW-0132">Cell division</keyword>
<dbReference type="Proteomes" id="UP001595476">
    <property type="component" value="Unassembled WGS sequence"/>
</dbReference>
<keyword evidence="6 9" id="KW-1133">Transmembrane helix</keyword>
<accession>A0ABV7HM37</accession>
<dbReference type="InterPro" id="IPR013685">
    <property type="entry name" value="POTRA_FtsQ_type"/>
</dbReference>
<comment type="similarity">
    <text evidence="9">Belongs to the FtsQ/DivIB family. FtsQ subfamily.</text>
</comment>
<gene>
    <name evidence="9" type="primary">ftsQ</name>
    <name evidence="12" type="ORF">ACFOEK_21020</name>
</gene>
<keyword evidence="13" id="KW-1185">Reference proteome</keyword>
<keyword evidence="2 9" id="KW-1003">Cell membrane</keyword>
<reference evidence="13" key="1">
    <citation type="journal article" date="2019" name="Int. J. Syst. Evol. Microbiol.">
        <title>The Global Catalogue of Microorganisms (GCM) 10K type strain sequencing project: providing services to taxonomists for standard genome sequencing and annotation.</title>
        <authorList>
            <consortium name="The Broad Institute Genomics Platform"/>
            <consortium name="The Broad Institute Genome Sequencing Center for Infectious Disease"/>
            <person name="Wu L."/>
            <person name="Ma J."/>
        </authorList>
    </citation>
    <scope>NUCLEOTIDE SEQUENCE [LARGE SCALE GENOMIC DNA]</scope>
    <source>
        <strain evidence="13">KCTC 52438</strain>
    </source>
</reference>
<dbReference type="HAMAP" id="MF_00911">
    <property type="entry name" value="FtsQ_subfam"/>
    <property type="match status" value="1"/>
</dbReference>
<dbReference type="RefSeq" id="WP_386723457.1">
    <property type="nucleotide sequence ID" value="NZ_JBHRSZ010000010.1"/>
</dbReference>
<dbReference type="PANTHER" id="PTHR35851">
    <property type="entry name" value="CELL DIVISION PROTEIN FTSQ"/>
    <property type="match status" value="1"/>
</dbReference>
<dbReference type="InterPro" id="IPR034746">
    <property type="entry name" value="POTRA"/>
</dbReference>
<evidence type="ECO:0000256" key="7">
    <source>
        <dbReference type="ARBA" id="ARBA00023136"/>
    </source>
</evidence>
<dbReference type="InterPro" id="IPR026579">
    <property type="entry name" value="FtsQ"/>
</dbReference>
<name>A0ABV7HM37_9GAMM</name>
<proteinExistence type="inferred from homology"/>
<evidence type="ECO:0000256" key="3">
    <source>
        <dbReference type="ARBA" id="ARBA00022519"/>
    </source>
</evidence>
<comment type="function">
    <text evidence="9">Essential cell division protein. May link together the upstream cell division proteins, which are predominantly cytoplasmic, with the downstream cell division proteins, which are predominantly periplasmic. May control correct divisome assembly.</text>
</comment>
<organism evidence="12 13">
    <name type="scientific">Litoribrevibacter euphylliae</name>
    <dbReference type="NCBI Taxonomy" id="1834034"/>
    <lineage>
        <taxon>Bacteria</taxon>
        <taxon>Pseudomonadati</taxon>
        <taxon>Pseudomonadota</taxon>
        <taxon>Gammaproteobacteria</taxon>
        <taxon>Oceanospirillales</taxon>
        <taxon>Oceanospirillaceae</taxon>
        <taxon>Litoribrevibacter</taxon>
    </lineage>
</organism>
<dbReference type="PROSITE" id="PS51779">
    <property type="entry name" value="POTRA"/>
    <property type="match status" value="1"/>
</dbReference>
<evidence type="ECO:0000256" key="6">
    <source>
        <dbReference type="ARBA" id="ARBA00022989"/>
    </source>
</evidence>
<dbReference type="InterPro" id="IPR045335">
    <property type="entry name" value="FtsQ_C_sf"/>
</dbReference>
<evidence type="ECO:0000313" key="13">
    <source>
        <dbReference type="Proteomes" id="UP001595476"/>
    </source>
</evidence>
<dbReference type="Pfam" id="PF03799">
    <property type="entry name" value="FtsQ_DivIB_C"/>
    <property type="match status" value="1"/>
</dbReference>
<dbReference type="GO" id="GO:0051301">
    <property type="term" value="P:cell division"/>
    <property type="evidence" value="ECO:0007669"/>
    <property type="project" value="UniProtKB-KW"/>
</dbReference>
<dbReference type="Gene3D" id="3.10.20.310">
    <property type="entry name" value="membrane protein fhac"/>
    <property type="match status" value="1"/>
</dbReference>
<evidence type="ECO:0000313" key="12">
    <source>
        <dbReference type="EMBL" id="MFC3153535.1"/>
    </source>
</evidence>
<dbReference type="InterPro" id="IPR005548">
    <property type="entry name" value="Cell_div_FtsQ/DivIB_C"/>
</dbReference>
<feature type="transmembrane region" description="Helical" evidence="9">
    <location>
        <begin position="38"/>
        <end position="57"/>
    </location>
</feature>
<dbReference type="PANTHER" id="PTHR35851:SF1">
    <property type="entry name" value="CELL DIVISION PROTEIN FTSQ"/>
    <property type="match status" value="1"/>
</dbReference>
<evidence type="ECO:0000256" key="4">
    <source>
        <dbReference type="ARBA" id="ARBA00022618"/>
    </source>
</evidence>